<dbReference type="RefSeq" id="WP_110076446.1">
    <property type="nucleotide sequence ID" value="NZ_QGTT01000014.1"/>
</dbReference>
<name>A0A317Q3F4_9GAMM</name>
<evidence type="ECO:0000256" key="3">
    <source>
        <dbReference type="ARBA" id="ARBA00022748"/>
    </source>
</evidence>
<dbReference type="InterPro" id="IPR035671">
    <property type="entry name" value="DsbD_gamma"/>
</dbReference>
<evidence type="ECO:0000259" key="8">
    <source>
        <dbReference type="Pfam" id="PF02683"/>
    </source>
</evidence>
<organism evidence="10 11">
    <name type="scientific">Pseudidiomarina maritima</name>
    <dbReference type="NCBI Taxonomy" id="519453"/>
    <lineage>
        <taxon>Bacteria</taxon>
        <taxon>Pseudomonadati</taxon>
        <taxon>Pseudomonadota</taxon>
        <taxon>Gammaproteobacteria</taxon>
        <taxon>Alteromonadales</taxon>
        <taxon>Idiomarinaceae</taxon>
        <taxon>Pseudidiomarina</taxon>
    </lineage>
</organism>
<gene>
    <name evidence="10" type="ORF">DET45_11424</name>
</gene>
<sequence length="691" mass="75784">MKHIIPFILLFMLMSSAWAQDSTDWITSSEHPHVQIKLDLVTTQADQQQLQALLKVRLESPWKTYWRAPGEGGIPPTAEWQTKSNISRVQWQWPAPQRYQVQGIETVGYQGTVAFPLTLTIENWQQPARLQGVVTMSSCTNICVLTDFPVDISFNPAQLAASEQRVFELQKALSQVPRLDHPAVVLERAEWSASQQQLQLELTHPQGWQQPDVLVDSLAMELADMTVAPPRLDIDGQRLLATFNISHWLGAAEVASYPIQITVLDEALAAELATTAQAVTQVTHAPAVSSSLGLMFAFALLGGLILNIMPCVLPVLGMKLQSVLLIPRERGLIRRQFLASALGIVLSFWLLALFIWGLKTSGSALGWGIQFQSPWFIGFMVLVTGLFTFNLAGLFEFRLPSSWQTWAAQRGDNSYLGHVVQGMFATLLATPCSAPFLGTAVSFAMAASNLQLWFIFTGLGLGMASPWLLVAALPSLAKLLPKPGRWMQITKVIFSLMLAATTLWLLTLLSNHLSAAMVWLLALSWLVLAALLVVRTYGKQGLLIAVASSFLVVAAVAVTASLTSAKWTSGPRPDHAWVGLNEAEISRAVSEGQVVFVDITADWCITCKANKIGVLLQQPVYQLLQDPQVVTMQGDWSQANDQVTQYLRKYQRYGVPFNRVYGPNAPAGIDLPVILTAEAVSAAIDQAAGRK</sequence>
<dbReference type="Pfam" id="PF13899">
    <property type="entry name" value="Thioredoxin_7"/>
    <property type="match status" value="1"/>
</dbReference>
<evidence type="ECO:0000256" key="2">
    <source>
        <dbReference type="ARBA" id="ARBA00022692"/>
    </source>
</evidence>
<keyword evidence="7" id="KW-0732">Signal</keyword>
<feature type="domain" description="Cytochrome C biogenesis protein transmembrane" evidence="8">
    <location>
        <begin position="295"/>
        <end position="507"/>
    </location>
</feature>
<reference evidence="10 11" key="1">
    <citation type="submission" date="2018-05" db="EMBL/GenBank/DDBJ databases">
        <title>Freshwater and sediment microbial communities from various areas in North America, analyzing microbe dynamics in response to fracking.</title>
        <authorList>
            <person name="Lamendella R."/>
        </authorList>
    </citation>
    <scope>NUCLEOTIDE SEQUENCE [LARGE SCALE GENOMIC DNA]</scope>
    <source>
        <strain evidence="10 11">125B1</strain>
    </source>
</reference>
<keyword evidence="2 6" id="KW-0812">Transmembrane</keyword>
<dbReference type="Pfam" id="PF11412">
    <property type="entry name" value="DsbD_N"/>
    <property type="match status" value="1"/>
</dbReference>
<dbReference type="EMBL" id="QGTT01000014">
    <property type="protein sequence ID" value="PWW10443.1"/>
    <property type="molecule type" value="Genomic_DNA"/>
</dbReference>
<keyword evidence="4 6" id="KW-1133">Transmembrane helix</keyword>
<keyword evidence="11" id="KW-1185">Reference proteome</keyword>
<dbReference type="InterPro" id="IPR028250">
    <property type="entry name" value="DsbDN"/>
</dbReference>
<feature type="transmembrane region" description="Helical" evidence="6">
    <location>
        <begin position="516"/>
        <end position="534"/>
    </location>
</feature>
<protein>
    <submittedName>
        <fullName evidence="10">Suppressor for copper-sensitivity B</fullName>
    </submittedName>
</protein>
<feature type="transmembrane region" description="Helical" evidence="6">
    <location>
        <begin position="376"/>
        <end position="395"/>
    </location>
</feature>
<dbReference type="Gene3D" id="3.40.30.10">
    <property type="entry name" value="Glutaredoxin"/>
    <property type="match status" value="1"/>
</dbReference>
<dbReference type="AlphaFoldDB" id="A0A317Q3F4"/>
<evidence type="ECO:0000259" key="9">
    <source>
        <dbReference type="Pfam" id="PF11412"/>
    </source>
</evidence>
<dbReference type="InterPro" id="IPR003834">
    <property type="entry name" value="Cyt_c_assmbl_TM_dom"/>
</dbReference>
<comment type="subcellular location">
    <subcellularLocation>
        <location evidence="1">Membrane</location>
        <topology evidence="1">Multi-pass membrane protein</topology>
    </subcellularLocation>
</comment>
<keyword evidence="3" id="KW-0201">Cytochrome c-type biogenesis</keyword>
<feature type="transmembrane region" description="Helical" evidence="6">
    <location>
        <begin position="292"/>
        <end position="316"/>
    </location>
</feature>
<dbReference type="GO" id="GO:0015035">
    <property type="term" value="F:protein-disulfide reductase activity"/>
    <property type="evidence" value="ECO:0007669"/>
    <property type="project" value="TreeGrafter"/>
</dbReference>
<dbReference type="InterPro" id="IPR036249">
    <property type="entry name" value="Thioredoxin-like_sf"/>
</dbReference>
<dbReference type="GO" id="GO:0045454">
    <property type="term" value="P:cell redox homeostasis"/>
    <property type="evidence" value="ECO:0007669"/>
    <property type="project" value="TreeGrafter"/>
</dbReference>
<evidence type="ECO:0000256" key="5">
    <source>
        <dbReference type="ARBA" id="ARBA00023136"/>
    </source>
</evidence>
<dbReference type="SUPFAM" id="SSF52833">
    <property type="entry name" value="Thioredoxin-like"/>
    <property type="match status" value="1"/>
</dbReference>
<feature type="transmembrane region" description="Helical" evidence="6">
    <location>
        <begin position="541"/>
        <end position="562"/>
    </location>
</feature>
<evidence type="ECO:0000256" key="4">
    <source>
        <dbReference type="ARBA" id="ARBA00022989"/>
    </source>
</evidence>
<dbReference type="OrthoDB" id="9811036at2"/>
<feature type="transmembrane region" description="Helical" evidence="6">
    <location>
        <begin position="415"/>
        <end position="438"/>
    </location>
</feature>
<evidence type="ECO:0000256" key="7">
    <source>
        <dbReference type="SAM" id="SignalP"/>
    </source>
</evidence>
<evidence type="ECO:0000313" key="10">
    <source>
        <dbReference type="EMBL" id="PWW10443.1"/>
    </source>
</evidence>
<dbReference type="GO" id="GO:0017004">
    <property type="term" value="P:cytochrome complex assembly"/>
    <property type="evidence" value="ECO:0007669"/>
    <property type="project" value="UniProtKB-KW"/>
</dbReference>
<dbReference type="PANTHER" id="PTHR32234">
    <property type="entry name" value="THIOL:DISULFIDE INTERCHANGE PROTEIN DSBD"/>
    <property type="match status" value="1"/>
</dbReference>
<proteinExistence type="predicted"/>
<feature type="chain" id="PRO_5016390407" evidence="7">
    <location>
        <begin position="20"/>
        <end position="691"/>
    </location>
</feature>
<feature type="transmembrane region" description="Helical" evidence="6">
    <location>
        <begin position="489"/>
        <end position="510"/>
    </location>
</feature>
<feature type="transmembrane region" description="Helical" evidence="6">
    <location>
        <begin position="450"/>
        <end position="477"/>
    </location>
</feature>
<dbReference type="Proteomes" id="UP000246964">
    <property type="component" value="Unassembled WGS sequence"/>
</dbReference>
<keyword evidence="5 6" id="KW-0472">Membrane</keyword>
<feature type="transmembrane region" description="Helical" evidence="6">
    <location>
        <begin position="337"/>
        <end position="356"/>
    </location>
</feature>
<feature type="signal peptide" evidence="7">
    <location>
        <begin position="1"/>
        <end position="19"/>
    </location>
</feature>
<dbReference type="Pfam" id="PF02683">
    <property type="entry name" value="DsbD_TM"/>
    <property type="match status" value="1"/>
</dbReference>
<feature type="domain" description="Thiol:disulfide interchange protein DsbD N-terminal" evidence="9">
    <location>
        <begin position="43"/>
        <end position="146"/>
    </location>
</feature>
<evidence type="ECO:0000256" key="6">
    <source>
        <dbReference type="SAM" id="Phobius"/>
    </source>
</evidence>
<comment type="caution">
    <text evidence="10">The sequence shown here is derived from an EMBL/GenBank/DDBJ whole genome shotgun (WGS) entry which is preliminary data.</text>
</comment>
<dbReference type="CDD" id="cd02953">
    <property type="entry name" value="DsbDgamma"/>
    <property type="match status" value="1"/>
</dbReference>
<dbReference type="GO" id="GO:0016020">
    <property type="term" value="C:membrane"/>
    <property type="evidence" value="ECO:0007669"/>
    <property type="project" value="UniProtKB-SubCell"/>
</dbReference>
<evidence type="ECO:0000256" key="1">
    <source>
        <dbReference type="ARBA" id="ARBA00004141"/>
    </source>
</evidence>
<accession>A0A317Q3F4</accession>
<dbReference type="PANTHER" id="PTHR32234:SF3">
    <property type="entry name" value="SUPPRESSION OF COPPER SENSITIVITY PROTEIN"/>
    <property type="match status" value="1"/>
</dbReference>
<evidence type="ECO:0000313" key="11">
    <source>
        <dbReference type="Proteomes" id="UP000246964"/>
    </source>
</evidence>